<comment type="caution">
    <text evidence="1">The sequence shown here is derived from an EMBL/GenBank/DDBJ whole genome shotgun (WGS) entry which is preliminary data.</text>
</comment>
<dbReference type="EMBL" id="CM039172">
    <property type="protein sequence ID" value="KAH9785009.1"/>
    <property type="molecule type" value="Genomic_DNA"/>
</dbReference>
<accession>A0ACB8MGT4</accession>
<dbReference type="Proteomes" id="UP000829398">
    <property type="component" value="Chromosome 3"/>
</dbReference>
<sequence>MGAADYPCFRGLLKQLVGPLSTQLSDRRSSIVKQELLGDFEACAEMFIPVLFKLVVITVLVIAESSDNCIKTMLRNCKAVRVLPRIADCAKNDRNAILRARCCEYALLVLEHWPDAPEIQRSADLYEDLIRCCVADAMSEIINEEDGGMHRRHASPSVRERGAHLSFTSQTSTASNLSGYGTSAIVAMDRSSNLSSGASLSSGLLLSQAKSLNKATERSLESVLNASKQKVSAIESMLRGLEISDKQNPSTLRSSSLDLGVDPPSSRDPPFPAVVPASNDDTNAFMVESTTSGLNKGSNRNGGMVLSDIITQIQASKDSGKLSYHSNTESLSSLSSYSTRRGSEKLQERVSVEENDMREARRFVNPHIDRQYLDASYKDGNFRDSHNSYIPNFQRPLLRKHGTGRMSASRRKSFDDSQLQLGEMSNYTDGPASLSDALSEGLSPSSDWCARVSAFNYLRSLLQQGPKGIQEVIQNFEKVMKLFFQHLDDPHHKVAQAALSTLADIIPSCRKPFESYMERILPHVFSRLIDPKELVRQPCSTTLDIVSKTYSVDSLLPALLRSLDEQRSPKAKLAVIEFAISSLNKHAMNSEGSGNLGILKLWLAKLTPLVHDKNTKLKEAAITCIISVYTHYDSAAVLNFILSLSVEEQNSLRRALKQYTPRIEVDLMNYLQSKKERQRLKSSYDPSDVVGTSSEEGYAVASKKSHYFGRYSSGSIDSDGGRKWSSMQESNLMTGSMGHAMSDETKENLYQNFETGANADVSSKTKDLTGSNTYLEGFSTPRIDINGLRDHLEVSEGAGHNNEIPPELDLNHHKPSAIKTNSLTDAGPSIPQILHLYFNQILTAVLEVLDDADSSVREVALSLINEMLKNQKDVMEDSVEIVIEKLLHVTKDAVPKVSNEAEHCLTVVLSQYDPFRCLSVIVPLLVTEDEKTLVTCINCLTKLVGRLSQEELMAQLPSFLPALFEAFGNQSADVRKTVVFCLVDIYIMLGKAFLPYLERLNSTQLRLVTIYANRISQARTGTTIDASQ</sequence>
<protein>
    <submittedName>
        <fullName evidence="1">CLIP-associated protein</fullName>
    </submittedName>
</protein>
<evidence type="ECO:0000313" key="1">
    <source>
        <dbReference type="EMBL" id="KAH9785009.1"/>
    </source>
</evidence>
<gene>
    <name evidence="1" type="ORF">KPL71_009840</name>
</gene>
<proteinExistence type="predicted"/>
<evidence type="ECO:0000313" key="2">
    <source>
        <dbReference type="Proteomes" id="UP000829398"/>
    </source>
</evidence>
<organism evidence="1 2">
    <name type="scientific">Citrus sinensis</name>
    <name type="common">Sweet orange</name>
    <name type="synonym">Citrus aurantium var. sinensis</name>
    <dbReference type="NCBI Taxonomy" id="2711"/>
    <lineage>
        <taxon>Eukaryota</taxon>
        <taxon>Viridiplantae</taxon>
        <taxon>Streptophyta</taxon>
        <taxon>Embryophyta</taxon>
        <taxon>Tracheophyta</taxon>
        <taxon>Spermatophyta</taxon>
        <taxon>Magnoliopsida</taxon>
        <taxon>eudicotyledons</taxon>
        <taxon>Gunneridae</taxon>
        <taxon>Pentapetalae</taxon>
        <taxon>rosids</taxon>
        <taxon>malvids</taxon>
        <taxon>Sapindales</taxon>
        <taxon>Rutaceae</taxon>
        <taxon>Aurantioideae</taxon>
        <taxon>Citrus</taxon>
    </lineage>
</organism>
<keyword evidence="2" id="KW-1185">Reference proteome</keyword>
<name>A0ACB8MGT4_CITSI</name>
<reference evidence="2" key="1">
    <citation type="journal article" date="2023" name="Hortic. Res.">
        <title>A chromosome-level phased genome enabling allele-level studies in sweet orange: a case study on citrus Huanglongbing tolerance.</title>
        <authorList>
            <person name="Wu B."/>
            <person name="Yu Q."/>
            <person name="Deng Z."/>
            <person name="Duan Y."/>
            <person name="Luo F."/>
            <person name="Gmitter F. Jr."/>
        </authorList>
    </citation>
    <scope>NUCLEOTIDE SEQUENCE [LARGE SCALE GENOMIC DNA]</scope>
    <source>
        <strain evidence="2">cv. Valencia</strain>
    </source>
</reference>